<accession>A0A0R1SKJ6</accession>
<organism evidence="2 3">
    <name type="scientific">Companilactobacillus versmoldensis DSM 14857 = KCTC 3814</name>
    <dbReference type="NCBI Taxonomy" id="1423815"/>
    <lineage>
        <taxon>Bacteria</taxon>
        <taxon>Bacillati</taxon>
        <taxon>Bacillota</taxon>
        <taxon>Bacilli</taxon>
        <taxon>Lactobacillales</taxon>
        <taxon>Lactobacillaceae</taxon>
        <taxon>Companilactobacillus</taxon>
    </lineage>
</organism>
<dbReference type="PANTHER" id="PTHR43617:SF33">
    <property type="entry name" value="SPORE COAT POLYSACCHARIDE BIOSYNTHESIS PROTEIN SPSD"/>
    <property type="match status" value="1"/>
</dbReference>
<dbReference type="PROSITE" id="PS51186">
    <property type="entry name" value="GNAT"/>
    <property type="match status" value="1"/>
</dbReference>
<dbReference type="STRING" id="1423815.FC27_GL000905"/>
<dbReference type="Pfam" id="PF00583">
    <property type="entry name" value="Acetyltransf_1"/>
    <property type="match status" value="1"/>
</dbReference>
<feature type="domain" description="N-acetyltransferase" evidence="1">
    <location>
        <begin position="1"/>
        <end position="160"/>
    </location>
</feature>
<sequence>MVACNKDDLPTIQRISRQTFYDTFSEQNTAENMDSFLDTAYSTPQLEKELDDINSKFYFVKVDGDIAGYSKENAFVDYFELERIYIDKEYQKIGLGKMILDHAISSAKLMKLPEIKLGVWEHNDNAIAFYKKMGFYHTGQHVFKLGDDPQTDLLMTKKIRTK</sequence>
<dbReference type="CDD" id="cd04301">
    <property type="entry name" value="NAT_SF"/>
    <property type="match status" value="1"/>
</dbReference>
<protein>
    <submittedName>
        <fullName evidence="2">Polyamine N-acetyltransferase</fullName>
    </submittedName>
</protein>
<dbReference type="InterPro" id="IPR016181">
    <property type="entry name" value="Acyl_CoA_acyltransferase"/>
</dbReference>
<comment type="caution">
    <text evidence="2">The sequence shown here is derived from an EMBL/GenBank/DDBJ whole genome shotgun (WGS) entry which is preliminary data.</text>
</comment>
<dbReference type="SUPFAM" id="SSF55729">
    <property type="entry name" value="Acyl-CoA N-acyltransferases (Nat)"/>
    <property type="match status" value="1"/>
</dbReference>
<dbReference type="GO" id="GO:0016747">
    <property type="term" value="F:acyltransferase activity, transferring groups other than amino-acyl groups"/>
    <property type="evidence" value="ECO:0007669"/>
    <property type="project" value="InterPro"/>
</dbReference>
<dbReference type="PANTHER" id="PTHR43617">
    <property type="entry name" value="L-AMINO ACID N-ACETYLTRANSFERASE"/>
    <property type="match status" value="1"/>
</dbReference>
<evidence type="ECO:0000259" key="1">
    <source>
        <dbReference type="PROSITE" id="PS51186"/>
    </source>
</evidence>
<dbReference type="InterPro" id="IPR000182">
    <property type="entry name" value="GNAT_dom"/>
</dbReference>
<gene>
    <name evidence="2" type="ORF">FC27_GL000905</name>
</gene>
<dbReference type="Proteomes" id="UP000051647">
    <property type="component" value="Unassembled WGS sequence"/>
</dbReference>
<dbReference type="PATRIC" id="fig|1423815.3.peg.925"/>
<keyword evidence="3" id="KW-1185">Reference proteome</keyword>
<evidence type="ECO:0000313" key="3">
    <source>
        <dbReference type="Proteomes" id="UP000051647"/>
    </source>
</evidence>
<name>A0A0R1SKJ6_9LACO</name>
<proteinExistence type="predicted"/>
<reference evidence="2 3" key="1">
    <citation type="journal article" date="2015" name="Genome Announc.">
        <title>Expanding the biotechnology potential of lactobacilli through comparative genomics of 213 strains and associated genera.</title>
        <authorList>
            <person name="Sun Z."/>
            <person name="Harris H.M."/>
            <person name="McCann A."/>
            <person name="Guo C."/>
            <person name="Argimon S."/>
            <person name="Zhang W."/>
            <person name="Yang X."/>
            <person name="Jeffery I.B."/>
            <person name="Cooney J.C."/>
            <person name="Kagawa T.F."/>
            <person name="Liu W."/>
            <person name="Song Y."/>
            <person name="Salvetti E."/>
            <person name="Wrobel A."/>
            <person name="Rasinkangas P."/>
            <person name="Parkhill J."/>
            <person name="Rea M.C."/>
            <person name="O'Sullivan O."/>
            <person name="Ritari J."/>
            <person name="Douillard F.P."/>
            <person name="Paul Ross R."/>
            <person name="Yang R."/>
            <person name="Briner A.E."/>
            <person name="Felis G.E."/>
            <person name="de Vos W.M."/>
            <person name="Barrangou R."/>
            <person name="Klaenhammer T.R."/>
            <person name="Caufield P.W."/>
            <person name="Cui Y."/>
            <person name="Zhang H."/>
            <person name="O'Toole P.W."/>
        </authorList>
    </citation>
    <scope>NUCLEOTIDE SEQUENCE [LARGE SCALE GENOMIC DNA]</scope>
    <source>
        <strain evidence="2 3">DSM 14857</strain>
    </source>
</reference>
<dbReference type="Gene3D" id="3.40.630.30">
    <property type="match status" value="1"/>
</dbReference>
<keyword evidence="2" id="KW-0808">Transferase</keyword>
<dbReference type="InterPro" id="IPR050276">
    <property type="entry name" value="MshD_Acetyltransferase"/>
</dbReference>
<dbReference type="EMBL" id="AZFA01000002">
    <property type="protein sequence ID" value="KRL68164.1"/>
    <property type="molecule type" value="Genomic_DNA"/>
</dbReference>
<dbReference type="eggNOG" id="COG0456">
    <property type="taxonomic scope" value="Bacteria"/>
</dbReference>
<dbReference type="AlphaFoldDB" id="A0A0R1SKJ6"/>
<evidence type="ECO:0000313" key="2">
    <source>
        <dbReference type="EMBL" id="KRL68164.1"/>
    </source>
</evidence>